<sequence>MVANIGATIRFRKFFRLKEKQDRALIARNSDKLETIKKEFKQTYSIWVHRRAVLRG</sequence>
<evidence type="ECO:0000313" key="2">
    <source>
        <dbReference type="Proteomes" id="UP000248790"/>
    </source>
</evidence>
<organism evidence="1 2">
    <name type="scientific">Larkinella arboricola</name>
    <dbReference type="NCBI Taxonomy" id="643671"/>
    <lineage>
        <taxon>Bacteria</taxon>
        <taxon>Pseudomonadati</taxon>
        <taxon>Bacteroidota</taxon>
        <taxon>Cytophagia</taxon>
        <taxon>Cytophagales</taxon>
        <taxon>Spirosomataceae</taxon>
        <taxon>Larkinella</taxon>
    </lineage>
</organism>
<dbReference type="AlphaFoldDB" id="A0A327WND0"/>
<evidence type="ECO:0000313" key="1">
    <source>
        <dbReference type="EMBL" id="RAJ93004.1"/>
    </source>
</evidence>
<comment type="caution">
    <text evidence="1">The sequence shown here is derived from an EMBL/GenBank/DDBJ whole genome shotgun (WGS) entry which is preliminary data.</text>
</comment>
<keyword evidence="2" id="KW-1185">Reference proteome</keyword>
<proteinExistence type="predicted"/>
<protein>
    <submittedName>
        <fullName evidence="1">Uncharacterized protein</fullName>
    </submittedName>
</protein>
<reference evidence="1 2" key="1">
    <citation type="submission" date="2018-06" db="EMBL/GenBank/DDBJ databases">
        <title>Genomic Encyclopedia of Archaeal and Bacterial Type Strains, Phase II (KMG-II): from individual species to whole genera.</title>
        <authorList>
            <person name="Goeker M."/>
        </authorList>
    </citation>
    <scope>NUCLEOTIDE SEQUENCE [LARGE SCALE GENOMIC DNA]</scope>
    <source>
        <strain evidence="1 2">DSM 21851</strain>
    </source>
</reference>
<dbReference type="EMBL" id="QLMC01000006">
    <property type="protein sequence ID" value="RAJ93004.1"/>
    <property type="molecule type" value="Genomic_DNA"/>
</dbReference>
<dbReference type="Proteomes" id="UP000248790">
    <property type="component" value="Unassembled WGS sequence"/>
</dbReference>
<gene>
    <name evidence="1" type="ORF">LX87_04516</name>
</gene>
<name>A0A327WND0_LARAB</name>
<accession>A0A327WND0</accession>